<feature type="binding site" evidence="4">
    <location>
        <position position="195"/>
    </location>
    <ligand>
        <name>substrate</name>
    </ligand>
</feature>
<comment type="caution">
    <text evidence="5">The sequence shown here is derived from an EMBL/GenBank/DDBJ whole genome shotgun (WGS) entry which is preliminary data.</text>
</comment>
<proteinExistence type="predicted"/>
<dbReference type="PANTHER" id="PTHR12935">
    <property type="entry name" value="GAMMA-GLUTAMYLCYCLOTRANSFERASE"/>
    <property type="match status" value="1"/>
</dbReference>
<dbReference type="PANTHER" id="PTHR12935:SF0">
    <property type="entry name" value="GAMMA-GLUTAMYLCYCLOTRANSFERASE"/>
    <property type="match status" value="1"/>
</dbReference>
<feature type="active site" description="Proton acceptor" evidence="3">
    <location>
        <position position="144"/>
    </location>
</feature>
<dbReference type="EC" id="4.3.2.9" evidence="1"/>
<dbReference type="AlphaFoldDB" id="A0A1Z5JAQ9"/>
<organism evidence="5 6">
    <name type="scientific">Fistulifera solaris</name>
    <name type="common">Oleaginous diatom</name>
    <dbReference type="NCBI Taxonomy" id="1519565"/>
    <lineage>
        <taxon>Eukaryota</taxon>
        <taxon>Sar</taxon>
        <taxon>Stramenopiles</taxon>
        <taxon>Ochrophyta</taxon>
        <taxon>Bacillariophyta</taxon>
        <taxon>Bacillariophyceae</taxon>
        <taxon>Bacillariophycidae</taxon>
        <taxon>Naviculales</taxon>
        <taxon>Naviculaceae</taxon>
        <taxon>Fistulifera</taxon>
    </lineage>
</organism>
<evidence type="ECO:0000256" key="3">
    <source>
        <dbReference type="PIRSR" id="PIRSR617939-1"/>
    </source>
</evidence>
<keyword evidence="6" id="KW-1185">Reference proteome</keyword>
<evidence type="ECO:0000256" key="2">
    <source>
        <dbReference type="ARBA" id="ARBA00023239"/>
    </source>
</evidence>
<accession>A0A1Z5JAQ9</accession>
<gene>
    <name evidence="5" type="ORF">FisN_4Hu141</name>
</gene>
<evidence type="ECO:0000313" key="5">
    <source>
        <dbReference type="EMBL" id="GAX10908.1"/>
    </source>
</evidence>
<dbReference type="OrthoDB" id="2017317at2759"/>
<dbReference type="EMBL" id="BDSP01000030">
    <property type="protein sequence ID" value="GAX10908.1"/>
    <property type="molecule type" value="Genomic_DNA"/>
</dbReference>
<dbReference type="GO" id="GO:0003839">
    <property type="term" value="F:gamma-glutamylcyclotransferase activity"/>
    <property type="evidence" value="ECO:0007669"/>
    <property type="project" value="UniProtKB-EC"/>
</dbReference>
<evidence type="ECO:0000256" key="4">
    <source>
        <dbReference type="PIRSR" id="PIRSR617939-2"/>
    </source>
</evidence>
<keyword evidence="2" id="KW-0456">Lyase</keyword>
<dbReference type="InParanoid" id="A0A1Z5JAQ9"/>
<evidence type="ECO:0000256" key="1">
    <source>
        <dbReference type="ARBA" id="ARBA00012346"/>
    </source>
</evidence>
<evidence type="ECO:0000313" key="6">
    <source>
        <dbReference type="Proteomes" id="UP000198406"/>
    </source>
</evidence>
<protein>
    <recommendedName>
        <fullName evidence="1">gamma-glutamylcyclotransferase</fullName>
        <ecNumber evidence="1">4.3.2.9</ecNumber>
    </recommendedName>
</protein>
<reference evidence="5 6" key="1">
    <citation type="journal article" date="2015" name="Plant Cell">
        <title>Oil accumulation by the oleaginous diatom Fistulifera solaris as revealed by the genome and transcriptome.</title>
        <authorList>
            <person name="Tanaka T."/>
            <person name="Maeda Y."/>
            <person name="Veluchamy A."/>
            <person name="Tanaka M."/>
            <person name="Abida H."/>
            <person name="Marechal E."/>
            <person name="Bowler C."/>
            <person name="Muto M."/>
            <person name="Sunaga Y."/>
            <person name="Tanaka M."/>
            <person name="Yoshino T."/>
            <person name="Taniguchi T."/>
            <person name="Fukuda Y."/>
            <person name="Nemoto M."/>
            <person name="Matsumoto M."/>
            <person name="Wong P.S."/>
            <person name="Aburatani S."/>
            <person name="Fujibuchi W."/>
        </authorList>
    </citation>
    <scope>NUCLEOTIDE SEQUENCE [LARGE SCALE GENOMIC DNA]</scope>
    <source>
        <strain evidence="5 6">JPCC DA0580</strain>
    </source>
</reference>
<sequence length="249" mass="28291">MNEDLCKNNRNMHKIVCGFLFAIATTFSSALSKKFLERPTYVVDRLAHKKTMYYFGIGSNMLRSKLENRGLNASKIDLIDMEPGYVPNYRLAFNMRGFAPLEPGMGSLEPINGSRPLLAYEKPECHGALVTLTAENYEKVMASEGVSFNQTNPGYEEIVVTVIPYDTRKAPVEAIALRARPHVRLRKDPCPSERYMSILREGAKELGLLPSYQEYLNQHPTQFVPVGEDFLAHKVYCYSQSMFPRTHPE</sequence>
<feature type="binding site" evidence="4">
    <location>
        <begin position="54"/>
        <end position="59"/>
    </location>
    <ligand>
        <name>substrate</name>
    </ligand>
</feature>
<name>A0A1Z5JAQ9_FISSO</name>
<dbReference type="Proteomes" id="UP000198406">
    <property type="component" value="Unassembled WGS sequence"/>
</dbReference>
<dbReference type="Gene3D" id="3.10.490.10">
    <property type="entry name" value="Gamma-glutamyl cyclotransferase-like"/>
    <property type="match status" value="1"/>
</dbReference>
<dbReference type="InterPro" id="IPR017939">
    <property type="entry name" value="G-Glutamylcylcotransferase"/>
</dbReference>